<evidence type="ECO:0000256" key="7">
    <source>
        <dbReference type="ARBA" id="ARBA00023306"/>
    </source>
</evidence>
<comment type="similarity">
    <text evidence="2">Belongs to the rad17/RAD24 family.</text>
</comment>
<sequence>MAPTRGSRKTVTISSDEEYGNYEDLEDILTDDEGGTSKTLSKPESPLKALKDTRARAATKRSSSTKASPRKKTKSNPPPTKIENGKSKATLFSFFNAATQKQQSSSQQSIAPPPKHESRSGAEDLLDAIEDGEAQVDLVSGSRTALAARKRKQDDMAHLFDANAYGSAVGSQKFRKSSEGTKFKATDKTRDGRPWMERFAPTSLEELAVHNKKVKDVQNLLEEAISPRSRPRLVILKGPAGTGKTTTVQLLAQNMGIRIKEWRNPVNVDLGSESFVSTSAQFEDFVLRSSRYSGLDLVSDTTSPARLPDRPDSPESPGRQILLVEEFPVTLTRSSPILQSFRATLQAHLSTPATLSTPPAPVILIFSETLLSTHSSDSLTPHRLLGPGLSSHPLTAVIEFNPIAPTLLTKALTLTATKESRVSGRRETPSPAVLSRLAEMGDIRSAISALEFLCVRGDKEGNWGAKVSFGKAKGVTKKGQGDGMTGQEREVLKVVGGREGALGLWHGVGKVVYNKRVDVHPGRGTGTGTGDGVAEGERRGTLSISDRAAEYAAMPAHLKHLDRSKVPENDPDALLLELGTDVSTFVAAVHENIIPSCATTDGEKTLESVDECLAVFSDADALSIDRFSGSGSGYGAGTAAEGLRQEEIVFHTAVRGSVFWLPHPVKRETSQAEKRRGNVMAWPRSLRLWRGREEMDDLVELVGEEYGRMLMGMVQGDEADEGLYGLPSAGSKMDVILEMAPYMRLVHDARKTIGSMRDRVRKVTRFETLHMQGLPGGGVDGGEDDEEEDEALGLKRERRTRTGKAADGGFLGNGVLEDVKSLVLSDDDIVDDDD</sequence>
<dbReference type="GO" id="GO:0005524">
    <property type="term" value="F:ATP binding"/>
    <property type="evidence" value="ECO:0007669"/>
    <property type="project" value="UniProtKB-KW"/>
</dbReference>
<keyword evidence="10" id="KW-1185">Reference proteome</keyword>
<dbReference type="InterPro" id="IPR004582">
    <property type="entry name" value="Checkpoint_prot_Rad17_Rad24"/>
</dbReference>
<evidence type="ECO:0000256" key="4">
    <source>
        <dbReference type="ARBA" id="ARBA00022763"/>
    </source>
</evidence>
<evidence type="ECO:0000256" key="6">
    <source>
        <dbReference type="ARBA" id="ARBA00023242"/>
    </source>
</evidence>
<feature type="region of interest" description="Disordered" evidence="8">
    <location>
        <begin position="1"/>
        <end position="121"/>
    </location>
</feature>
<reference evidence="9 10" key="1">
    <citation type="submission" date="2017-06" db="EMBL/GenBank/DDBJ databases">
        <title>Draft genome sequence of a variant of Elsinoe murrayae.</title>
        <authorList>
            <person name="Cheng Q."/>
        </authorList>
    </citation>
    <scope>NUCLEOTIDE SEQUENCE [LARGE SCALE GENOMIC DNA]</scope>
    <source>
        <strain evidence="9 10">CQ-2017a</strain>
    </source>
</reference>
<feature type="region of interest" description="Disordered" evidence="8">
    <location>
        <begin position="772"/>
        <end position="807"/>
    </location>
</feature>
<evidence type="ECO:0008006" key="11">
    <source>
        <dbReference type="Google" id="ProtNLM"/>
    </source>
</evidence>
<dbReference type="OrthoDB" id="10265971at2759"/>
<dbReference type="Gene3D" id="3.40.50.300">
    <property type="entry name" value="P-loop containing nucleotide triphosphate hydrolases"/>
    <property type="match status" value="1"/>
</dbReference>
<dbReference type="PANTHER" id="PTHR12172">
    <property type="entry name" value="CELL CYCLE CHECKPOINT PROTEIN RAD17"/>
    <property type="match status" value="1"/>
</dbReference>
<dbReference type="GO" id="GO:0006281">
    <property type="term" value="P:DNA repair"/>
    <property type="evidence" value="ECO:0007669"/>
    <property type="project" value="InterPro"/>
</dbReference>
<evidence type="ECO:0000313" key="10">
    <source>
        <dbReference type="Proteomes" id="UP000243797"/>
    </source>
</evidence>
<evidence type="ECO:0000256" key="3">
    <source>
        <dbReference type="ARBA" id="ARBA00022741"/>
    </source>
</evidence>
<dbReference type="GO" id="GO:0005634">
    <property type="term" value="C:nucleus"/>
    <property type="evidence" value="ECO:0007669"/>
    <property type="project" value="UniProtKB-SubCell"/>
</dbReference>
<dbReference type="GO" id="GO:0003689">
    <property type="term" value="F:DNA clamp loader activity"/>
    <property type="evidence" value="ECO:0007669"/>
    <property type="project" value="TreeGrafter"/>
</dbReference>
<keyword evidence="4" id="KW-0227">DNA damage</keyword>
<keyword evidence="5" id="KW-0067">ATP-binding</keyword>
<evidence type="ECO:0000256" key="1">
    <source>
        <dbReference type="ARBA" id="ARBA00004123"/>
    </source>
</evidence>
<dbReference type="Pfam" id="PF03215">
    <property type="entry name" value="Rad17"/>
    <property type="match status" value="1"/>
</dbReference>
<feature type="region of interest" description="Disordered" evidence="8">
    <location>
        <begin position="298"/>
        <end position="318"/>
    </location>
</feature>
<feature type="compositionally biased region" description="Acidic residues" evidence="8">
    <location>
        <begin position="15"/>
        <end position="34"/>
    </location>
</feature>
<dbReference type="Proteomes" id="UP000243797">
    <property type="component" value="Unassembled WGS sequence"/>
</dbReference>
<name>A0A2K1QUB0_9PEZI</name>
<organism evidence="9 10">
    <name type="scientific">Sphaceloma murrayae</name>
    <dbReference type="NCBI Taxonomy" id="2082308"/>
    <lineage>
        <taxon>Eukaryota</taxon>
        <taxon>Fungi</taxon>
        <taxon>Dikarya</taxon>
        <taxon>Ascomycota</taxon>
        <taxon>Pezizomycotina</taxon>
        <taxon>Dothideomycetes</taxon>
        <taxon>Dothideomycetidae</taxon>
        <taxon>Myriangiales</taxon>
        <taxon>Elsinoaceae</taxon>
        <taxon>Sphaceloma</taxon>
    </lineage>
</organism>
<dbReference type="InterPro" id="IPR027417">
    <property type="entry name" value="P-loop_NTPase"/>
</dbReference>
<dbReference type="GO" id="GO:0000077">
    <property type="term" value="P:DNA damage checkpoint signaling"/>
    <property type="evidence" value="ECO:0007669"/>
    <property type="project" value="TreeGrafter"/>
</dbReference>
<evidence type="ECO:0000256" key="2">
    <source>
        <dbReference type="ARBA" id="ARBA00006168"/>
    </source>
</evidence>
<feature type="compositionally biased region" description="Basic and acidic residues" evidence="8">
    <location>
        <begin position="176"/>
        <end position="189"/>
    </location>
</feature>
<dbReference type="GO" id="GO:0033314">
    <property type="term" value="P:mitotic DNA replication checkpoint signaling"/>
    <property type="evidence" value="ECO:0007669"/>
    <property type="project" value="TreeGrafter"/>
</dbReference>
<dbReference type="GO" id="GO:0003682">
    <property type="term" value="F:chromatin binding"/>
    <property type="evidence" value="ECO:0007669"/>
    <property type="project" value="TreeGrafter"/>
</dbReference>
<evidence type="ECO:0000256" key="5">
    <source>
        <dbReference type="ARBA" id="ARBA00022840"/>
    </source>
</evidence>
<proteinExistence type="inferred from homology"/>
<feature type="region of interest" description="Disordered" evidence="8">
    <location>
        <begin position="170"/>
        <end position="189"/>
    </location>
</feature>
<comment type="subcellular location">
    <subcellularLocation>
        <location evidence="1">Nucleus</location>
    </subcellularLocation>
</comment>
<dbReference type="PANTHER" id="PTHR12172:SF0">
    <property type="entry name" value="CELL CYCLE CHECKPOINT PROTEIN RAD17"/>
    <property type="match status" value="1"/>
</dbReference>
<dbReference type="STRING" id="2082308.A0A2K1QUB0"/>
<feature type="compositionally biased region" description="Acidic residues" evidence="8">
    <location>
        <begin position="781"/>
        <end position="791"/>
    </location>
</feature>
<dbReference type="InParanoid" id="A0A2K1QUB0"/>
<comment type="caution">
    <text evidence="9">The sequence shown here is derived from an EMBL/GenBank/DDBJ whole genome shotgun (WGS) entry which is preliminary data.</text>
</comment>
<evidence type="ECO:0000313" key="9">
    <source>
        <dbReference type="EMBL" id="PNS18530.1"/>
    </source>
</evidence>
<keyword evidence="6" id="KW-0539">Nucleus</keyword>
<dbReference type="SUPFAM" id="SSF52540">
    <property type="entry name" value="P-loop containing nucleoside triphosphate hydrolases"/>
    <property type="match status" value="1"/>
</dbReference>
<dbReference type="EMBL" id="NKHZ01000039">
    <property type="protein sequence ID" value="PNS18530.1"/>
    <property type="molecule type" value="Genomic_DNA"/>
</dbReference>
<dbReference type="AlphaFoldDB" id="A0A2K1QUB0"/>
<gene>
    <name evidence="9" type="ORF">CAC42_5069</name>
</gene>
<protein>
    <recommendedName>
        <fullName evidence="11">Checkpoint protein rad17</fullName>
    </recommendedName>
</protein>
<accession>A0A2K1QUB0</accession>
<keyword evidence="3" id="KW-0547">Nucleotide-binding</keyword>
<keyword evidence="7" id="KW-0131">Cell cycle</keyword>
<evidence type="ECO:0000256" key="8">
    <source>
        <dbReference type="SAM" id="MobiDB-lite"/>
    </source>
</evidence>